<accession>A0ABU2B938</accession>
<feature type="compositionally biased region" description="Polar residues" evidence="1">
    <location>
        <begin position="259"/>
        <end position="271"/>
    </location>
</feature>
<feature type="compositionally biased region" description="Polar residues" evidence="1">
    <location>
        <begin position="213"/>
        <end position="252"/>
    </location>
</feature>
<dbReference type="Proteomes" id="UP001183619">
    <property type="component" value="Unassembled WGS sequence"/>
</dbReference>
<comment type="caution">
    <text evidence="3">The sequence shown here is derived from an EMBL/GenBank/DDBJ whole genome shotgun (WGS) entry which is preliminary data.</text>
</comment>
<sequence>MNPRAPRTVALLIALIFLTVLSPRALAQSIRFNEGHVDLFTVRATDGGLELVLKEDITGGGVIQQPENVLLVVGANTYTDATERVSAIGQPTYFLPQSQEAGKLWPGWDTLAVRQGGYSAIEFHFDSVTGPGEIYIFETQGFDSINPIAEGGEFTLTTGSVIKQNTPAHRHVNWAFTKPGTYSMQVTAHGNGSQSNTATYTWQVGENTGGNPGQSRNENTTAPQIAPNSQNNQQILRTPQGAGNSNSATVQSGGHVAAQPNQARSGGTAQQCEPTVMPMIKDDTTVPATWRNFNELAFHLGSASEKELPVSIGPVPQGKVWMIGSTQEPNVPWLGSNTQHPTMLAHTQGGVTWELVGFTGPGPMVVYSQGGLGTIVGQEWFRGANNQAQGTHTIPANSHVHPNWVFGAPGTYHVSIRQQVTLQDGSQAASTDTIVFHVGSGAQSGHFDIGAAINPNGNNCDAGFEAAQQLPPVEQATPGANSPADAEAKNNNAVPDAQSALNAQGQALKATSLQAELTLAERIVRFLPYVILGLGLFVMGAGSTTLMNALNSRKHKAHTDA</sequence>
<evidence type="ECO:0000256" key="2">
    <source>
        <dbReference type="SAM" id="Phobius"/>
    </source>
</evidence>
<evidence type="ECO:0000313" key="3">
    <source>
        <dbReference type="EMBL" id="MDR7355120.1"/>
    </source>
</evidence>
<evidence type="ECO:0000256" key="1">
    <source>
        <dbReference type="SAM" id="MobiDB-lite"/>
    </source>
</evidence>
<dbReference type="NCBIfam" id="NF038134">
    <property type="entry name" value="choice_anch_M"/>
    <property type="match status" value="2"/>
</dbReference>
<reference evidence="3 4" key="1">
    <citation type="submission" date="2023-07" db="EMBL/GenBank/DDBJ databases">
        <title>Sequencing the genomes of 1000 actinobacteria strains.</title>
        <authorList>
            <person name="Klenk H.-P."/>
        </authorList>
    </citation>
    <scope>NUCLEOTIDE SEQUENCE [LARGE SCALE GENOMIC DNA]</scope>
    <source>
        <strain evidence="3 4">DSM 44508</strain>
    </source>
</reference>
<gene>
    <name evidence="3" type="ORF">J2S37_001658</name>
</gene>
<dbReference type="EMBL" id="JAVDYF010000001">
    <property type="protein sequence ID" value="MDR7355120.1"/>
    <property type="molecule type" value="Genomic_DNA"/>
</dbReference>
<keyword evidence="2" id="KW-0472">Membrane</keyword>
<feature type="transmembrane region" description="Helical" evidence="2">
    <location>
        <begin position="526"/>
        <end position="546"/>
    </location>
</feature>
<protein>
    <submittedName>
        <fullName evidence="3">ABC transporter-associated repeat protein</fullName>
    </submittedName>
</protein>
<dbReference type="NCBIfam" id="TIGR03769">
    <property type="entry name" value="P_ac_wall_RPT"/>
    <property type="match status" value="2"/>
</dbReference>
<name>A0ABU2B938_9CORY</name>
<feature type="region of interest" description="Disordered" evidence="1">
    <location>
        <begin position="202"/>
        <end position="271"/>
    </location>
</feature>
<dbReference type="RefSeq" id="WP_277105187.1">
    <property type="nucleotide sequence ID" value="NZ_BAAAJS010000068.1"/>
</dbReference>
<keyword evidence="4" id="KW-1185">Reference proteome</keyword>
<dbReference type="NCBIfam" id="TIGR03773">
    <property type="entry name" value="anch_rpt_wall"/>
    <property type="match status" value="1"/>
</dbReference>
<dbReference type="InterPro" id="IPR022435">
    <property type="entry name" value="Surface-anchored_actinobac"/>
</dbReference>
<keyword evidence="2" id="KW-0812">Transmembrane</keyword>
<dbReference type="InterPro" id="IPR022395">
    <property type="entry name" value="CHP03773_ABC_transptr-like"/>
</dbReference>
<evidence type="ECO:0000313" key="4">
    <source>
        <dbReference type="Proteomes" id="UP001183619"/>
    </source>
</evidence>
<proteinExistence type="predicted"/>
<keyword evidence="2" id="KW-1133">Transmembrane helix</keyword>
<organism evidence="3 4">
    <name type="scientific">Corynebacterium felinum</name>
    <dbReference type="NCBI Taxonomy" id="131318"/>
    <lineage>
        <taxon>Bacteria</taxon>
        <taxon>Bacillati</taxon>
        <taxon>Actinomycetota</taxon>
        <taxon>Actinomycetes</taxon>
        <taxon>Mycobacteriales</taxon>
        <taxon>Corynebacteriaceae</taxon>
        <taxon>Corynebacterium</taxon>
    </lineage>
</organism>